<protein>
    <submittedName>
        <fullName evidence="1">Uncharacterized protein</fullName>
    </submittedName>
</protein>
<gene>
    <name evidence="1" type="ORF">SDC9_185445</name>
</gene>
<organism evidence="1">
    <name type="scientific">bioreactor metagenome</name>
    <dbReference type="NCBI Taxonomy" id="1076179"/>
    <lineage>
        <taxon>unclassified sequences</taxon>
        <taxon>metagenomes</taxon>
        <taxon>ecological metagenomes</taxon>
    </lineage>
</organism>
<accession>A0A645HP74</accession>
<name>A0A645HP74_9ZZZZ</name>
<sequence length="82" mass="9337">MLPCSLDCRFDKRRTTTDNINPVYMTEIGKVIHHSSAQTGDCAFNGIHHQWDFALVINHLTDKIHIVAVFYQFISHHGTGIT</sequence>
<evidence type="ECO:0000313" key="1">
    <source>
        <dbReference type="EMBL" id="MPN37924.1"/>
    </source>
</evidence>
<dbReference type="AlphaFoldDB" id="A0A645HP74"/>
<dbReference type="EMBL" id="VSSQ01092847">
    <property type="protein sequence ID" value="MPN37924.1"/>
    <property type="molecule type" value="Genomic_DNA"/>
</dbReference>
<reference evidence="1" key="1">
    <citation type="submission" date="2019-08" db="EMBL/GenBank/DDBJ databases">
        <authorList>
            <person name="Kucharzyk K."/>
            <person name="Murdoch R.W."/>
            <person name="Higgins S."/>
            <person name="Loffler F."/>
        </authorList>
    </citation>
    <scope>NUCLEOTIDE SEQUENCE</scope>
</reference>
<proteinExistence type="predicted"/>
<comment type="caution">
    <text evidence="1">The sequence shown here is derived from an EMBL/GenBank/DDBJ whole genome shotgun (WGS) entry which is preliminary data.</text>
</comment>